<accession>A0ABP3SHS3</accession>
<comment type="caution">
    <text evidence="1">The sequence shown here is derived from an EMBL/GenBank/DDBJ whole genome shotgun (WGS) entry which is preliminary data.</text>
</comment>
<reference evidence="2" key="1">
    <citation type="journal article" date="2019" name="Int. J. Syst. Evol. Microbiol.">
        <title>The Global Catalogue of Microorganisms (GCM) 10K type strain sequencing project: providing services to taxonomists for standard genome sequencing and annotation.</title>
        <authorList>
            <consortium name="The Broad Institute Genomics Platform"/>
            <consortium name="The Broad Institute Genome Sequencing Center for Infectious Disease"/>
            <person name="Wu L."/>
            <person name="Ma J."/>
        </authorList>
    </citation>
    <scope>NUCLEOTIDE SEQUENCE [LARGE SCALE GENOMIC DNA]</scope>
    <source>
        <strain evidence="2">JCM 10671</strain>
    </source>
</reference>
<dbReference type="RefSeq" id="WP_344609949.1">
    <property type="nucleotide sequence ID" value="NZ_BAAAHE010000078.1"/>
</dbReference>
<sequence>MEEVMVRIQRFDPQQPTMDSPRGNWVTLGPAMSESEAVDALKGYRRRDRASNRRYQYRILGPDAVVRGEQRAGDQEGQQ</sequence>
<protein>
    <submittedName>
        <fullName evidence="1">Uncharacterized protein</fullName>
    </submittedName>
</protein>
<dbReference type="EMBL" id="BAAAHE010000078">
    <property type="protein sequence ID" value="GAA0639759.1"/>
    <property type="molecule type" value="Genomic_DNA"/>
</dbReference>
<evidence type="ECO:0000313" key="2">
    <source>
        <dbReference type="Proteomes" id="UP001500957"/>
    </source>
</evidence>
<name>A0ABP3SHS3_9ACTN</name>
<dbReference type="Proteomes" id="UP001500957">
    <property type="component" value="Unassembled WGS sequence"/>
</dbReference>
<proteinExistence type="predicted"/>
<organism evidence="1 2">
    <name type="scientific">Sporichthya brevicatena</name>
    <dbReference type="NCBI Taxonomy" id="171442"/>
    <lineage>
        <taxon>Bacteria</taxon>
        <taxon>Bacillati</taxon>
        <taxon>Actinomycetota</taxon>
        <taxon>Actinomycetes</taxon>
        <taxon>Sporichthyales</taxon>
        <taxon>Sporichthyaceae</taxon>
        <taxon>Sporichthya</taxon>
    </lineage>
</organism>
<evidence type="ECO:0000313" key="1">
    <source>
        <dbReference type="EMBL" id="GAA0639759.1"/>
    </source>
</evidence>
<gene>
    <name evidence="1" type="ORF">GCM10009547_49540</name>
</gene>
<keyword evidence="2" id="KW-1185">Reference proteome</keyword>